<accession>A0A0D8LB23</accession>
<dbReference type="AlphaFoldDB" id="A0A0D8LB23"/>
<name>A0A0D8LB23_MORMO</name>
<organism evidence="1 2">
    <name type="scientific">Morganella morganii</name>
    <name type="common">Proteus morganii</name>
    <dbReference type="NCBI Taxonomy" id="582"/>
    <lineage>
        <taxon>Bacteria</taxon>
        <taxon>Pseudomonadati</taxon>
        <taxon>Pseudomonadota</taxon>
        <taxon>Gammaproteobacteria</taxon>
        <taxon>Enterobacterales</taxon>
        <taxon>Morganellaceae</taxon>
        <taxon>Morganella</taxon>
    </lineage>
</organism>
<dbReference type="EMBL" id="JZSH01000005">
    <property type="protein sequence ID" value="KJF79155.1"/>
    <property type="molecule type" value="Genomic_DNA"/>
</dbReference>
<sequence length="218" mass="25299">MKIKTIFSGLGNGSGRKRIKGNHVIHRIIQQCSQLNINQSLNSRVITEHFPWCFVVPVSEKKDEFYLGAFSFLSDDKCVILYTKATDKWTIKHLSTASNVIFWCSRIISFHIENENCVIDEKKLRNWVTSLQRYYSPLWESVLLKPGFQFKNNLDVLVSEMTYTDCNINDNGGVSAMPWMNWPHCIKSFDSAWLWRLNRQGNILDSIKTDIRNTDVSV</sequence>
<reference evidence="1 2" key="1">
    <citation type="submission" date="2015-02" db="EMBL/GenBank/DDBJ databases">
        <title>Whole genome shotgun sequencing of cultured foodborne pathogen.</title>
        <authorList>
            <person name="Timme R."/>
            <person name="Allard M.W."/>
            <person name="Strain E."/>
            <person name="Evans P.S."/>
            <person name="Brown E."/>
        </authorList>
    </citation>
    <scope>NUCLEOTIDE SEQUENCE [LARGE SCALE GENOMIC DNA]</scope>
    <source>
        <strain evidence="1 2">GCSL-TSO-24</strain>
    </source>
</reference>
<proteinExistence type="predicted"/>
<protein>
    <submittedName>
        <fullName evidence="1">Uncharacterized protein</fullName>
    </submittedName>
</protein>
<evidence type="ECO:0000313" key="2">
    <source>
        <dbReference type="Proteomes" id="UP000032582"/>
    </source>
</evidence>
<dbReference type="Proteomes" id="UP000032582">
    <property type="component" value="Unassembled WGS sequence"/>
</dbReference>
<dbReference type="PATRIC" id="fig|582.24.peg.356"/>
<gene>
    <name evidence="1" type="ORF">UA45_01120</name>
</gene>
<comment type="caution">
    <text evidence="1">The sequence shown here is derived from an EMBL/GenBank/DDBJ whole genome shotgun (WGS) entry which is preliminary data.</text>
</comment>
<evidence type="ECO:0000313" key="1">
    <source>
        <dbReference type="EMBL" id="KJF79155.1"/>
    </source>
</evidence>